<comment type="caution">
    <text evidence="1">The sequence shown here is derived from an EMBL/GenBank/DDBJ whole genome shotgun (WGS) entry which is preliminary data.</text>
</comment>
<name>A0A835MK22_9ROSI</name>
<reference evidence="1 2" key="1">
    <citation type="submission" date="2020-10" db="EMBL/GenBank/DDBJ databases">
        <title>Plant Genome Project.</title>
        <authorList>
            <person name="Zhang R.-G."/>
        </authorList>
    </citation>
    <scope>NUCLEOTIDE SEQUENCE [LARGE SCALE GENOMIC DNA]</scope>
    <source>
        <strain evidence="1">FAFU-HL-1</strain>
        <tissue evidence="1">Leaf</tissue>
    </source>
</reference>
<evidence type="ECO:0000313" key="2">
    <source>
        <dbReference type="Proteomes" id="UP000657918"/>
    </source>
</evidence>
<gene>
    <name evidence="1" type="ORF">SADUNF_Sadunf14G0106500</name>
</gene>
<protein>
    <submittedName>
        <fullName evidence="1">Uncharacterized protein</fullName>
    </submittedName>
</protein>
<accession>A0A835MK22</accession>
<proteinExistence type="predicted"/>
<dbReference type="AlphaFoldDB" id="A0A835MK22"/>
<dbReference type="Proteomes" id="UP000657918">
    <property type="component" value="Unassembled WGS sequence"/>
</dbReference>
<organism evidence="1 2">
    <name type="scientific">Salix dunnii</name>
    <dbReference type="NCBI Taxonomy" id="1413687"/>
    <lineage>
        <taxon>Eukaryota</taxon>
        <taxon>Viridiplantae</taxon>
        <taxon>Streptophyta</taxon>
        <taxon>Embryophyta</taxon>
        <taxon>Tracheophyta</taxon>
        <taxon>Spermatophyta</taxon>
        <taxon>Magnoliopsida</taxon>
        <taxon>eudicotyledons</taxon>
        <taxon>Gunneridae</taxon>
        <taxon>Pentapetalae</taxon>
        <taxon>rosids</taxon>
        <taxon>fabids</taxon>
        <taxon>Malpighiales</taxon>
        <taxon>Salicaceae</taxon>
        <taxon>Saliceae</taxon>
        <taxon>Salix</taxon>
    </lineage>
</organism>
<evidence type="ECO:0000313" key="1">
    <source>
        <dbReference type="EMBL" id="KAF9669427.1"/>
    </source>
</evidence>
<sequence length="94" mass="10883">MSFFYKKRARLYGSRSDDNFHLPICVFCITCVLDLCLELSFDFLHDLSSNLFMPKSLIKMETLLLDVYSLTRNILPREGVWNGDSNSNHLMGTI</sequence>
<keyword evidence="2" id="KW-1185">Reference proteome</keyword>
<dbReference type="EMBL" id="JADGMS010000014">
    <property type="protein sequence ID" value="KAF9669427.1"/>
    <property type="molecule type" value="Genomic_DNA"/>
</dbReference>